<keyword evidence="2" id="KW-1185">Reference proteome</keyword>
<accession>A0ABT4VMY2</accession>
<protein>
    <submittedName>
        <fullName evidence="1">Uncharacterized protein</fullName>
    </submittedName>
</protein>
<comment type="caution">
    <text evidence="1">The sequence shown here is derived from an EMBL/GenBank/DDBJ whole genome shotgun (WGS) entry which is preliminary data.</text>
</comment>
<name>A0ABT4VMY2_9HYPH</name>
<gene>
    <name evidence="1" type="ORF">OOZ53_12000</name>
</gene>
<organism evidence="1 2">
    <name type="scientific">Hoeflea poritis</name>
    <dbReference type="NCBI Taxonomy" id="2993659"/>
    <lineage>
        <taxon>Bacteria</taxon>
        <taxon>Pseudomonadati</taxon>
        <taxon>Pseudomonadota</taxon>
        <taxon>Alphaproteobacteria</taxon>
        <taxon>Hyphomicrobiales</taxon>
        <taxon>Rhizobiaceae</taxon>
        <taxon>Hoeflea</taxon>
    </lineage>
</organism>
<dbReference type="EMBL" id="JAPJZH010000006">
    <property type="protein sequence ID" value="MDA4846077.1"/>
    <property type="molecule type" value="Genomic_DNA"/>
</dbReference>
<dbReference type="RefSeq" id="WP_271089795.1">
    <property type="nucleotide sequence ID" value="NZ_JAPJZH010000006.1"/>
</dbReference>
<reference evidence="1" key="1">
    <citation type="submission" date="2022-11" db="EMBL/GenBank/DDBJ databases">
        <title>Hoeflea poritis sp. nov., isolated from scleractinian coral Porites lutea.</title>
        <authorList>
            <person name="Zhang G."/>
            <person name="Wei Q."/>
            <person name="Cai L."/>
        </authorList>
    </citation>
    <scope>NUCLEOTIDE SEQUENCE</scope>
    <source>
        <strain evidence="1">E7-10</strain>
    </source>
</reference>
<dbReference type="Proteomes" id="UP001148313">
    <property type="component" value="Unassembled WGS sequence"/>
</dbReference>
<sequence length="220" mass="24338">MIKNVELRPSGGRMISNQAFENMSDNCVLAHPRQKVKWVMWSTIIALAAIVYVTPVRAESACKEHFALGQSMSDRDKFCEVVNTASRKGTVIVMRKPKCPKSGPSSKCNPSSMPVPDDIEGALIWFNRNGGYGMRPLIRDNAADSRRVFEDALSDYDQYKTLPAGDFGVYGGEWSVVDPTQMQSSDAFQNTLRQAAPWVQHSLSSGDVVIYLQQVDGNGQ</sequence>
<evidence type="ECO:0000313" key="2">
    <source>
        <dbReference type="Proteomes" id="UP001148313"/>
    </source>
</evidence>
<evidence type="ECO:0000313" key="1">
    <source>
        <dbReference type="EMBL" id="MDA4846077.1"/>
    </source>
</evidence>
<proteinExistence type="predicted"/>